<evidence type="ECO:0000313" key="1">
    <source>
        <dbReference type="EMBL" id="MFD2556355.1"/>
    </source>
</evidence>
<comment type="caution">
    <text evidence="1">The sequence shown here is derived from an EMBL/GenBank/DDBJ whole genome shotgun (WGS) entry which is preliminary data.</text>
</comment>
<dbReference type="RefSeq" id="WP_210352579.1">
    <property type="nucleotide sequence ID" value="NZ_JAEQMU010000001.1"/>
</dbReference>
<evidence type="ECO:0000313" key="2">
    <source>
        <dbReference type="Proteomes" id="UP001597440"/>
    </source>
</evidence>
<dbReference type="Pfam" id="PF19822">
    <property type="entry name" value="DUF6304"/>
    <property type="match status" value="1"/>
</dbReference>
<keyword evidence="2" id="KW-1185">Reference proteome</keyword>
<protein>
    <submittedName>
        <fullName evidence="1">DUF6304 family protein</fullName>
    </submittedName>
</protein>
<name>A0ABW5L8H3_9SPHI</name>
<proteinExistence type="predicted"/>
<sequence length="230" mass="27300">MMTSQEMIKYTGSFSNKTGTYSVEVYNDFDDFYMQIGRFKFSGFDLDSFELDNPEEFSDQELIDFDIINRKIDAQHTYIELRNYSLSLQIPQTLIVMSTKEEINIVFNLRLELFEKHEKALLSFNIKGEYFEAKNGFMEMIMDDLQRQFAGRYRFKNCYGCLYGDYSIYGQGLMGPILCFKNQKEKYLDVQNKNEYMELKKHESAQQEIYCCADYEPRNRVVGYRGTIMI</sequence>
<dbReference type="InterPro" id="IPR046271">
    <property type="entry name" value="DUF6304"/>
</dbReference>
<organism evidence="1 2">
    <name type="scientific">Sphingobacterium tabacisoli</name>
    <dbReference type="NCBI Taxonomy" id="2044855"/>
    <lineage>
        <taxon>Bacteria</taxon>
        <taxon>Pseudomonadati</taxon>
        <taxon>Bacteroidota</taxon>
        <taxon>Sphingobacteriia</taxon>
        <taxon>Sphingobacteriales</taxon>
        <taxon>Sphingobacteriaceae</taxon>
        <taxon>Sphingobacterium</taxon>
    </lineage>
</organism>
<accession>A0ABW5L8H3</accession>
<reference evidence="2" key="1">
    <citation type="journal article" date="2019" name="Int. J. Syst. Evol. Microbiol.">
        <title>The Global Catalogue of Microorganisms (GCM) 10K type strain sequencing project: providing services to taxonomists for standard genome sequencing and annotation.</title>
        <authorList>
            <consortium name="The Broad Institute Genomics Platform"/>
            <consortium name="The Broad Institute Genome Sequencing Center for Infectious Disease"/>
            <person name="Wu L."/>
            <person name="Ma J."/>
        </authorList>
    </citation>
    <scope>NUCLEOTIDE SEQUENCE [LARGE SCALE GENOMIC DNA]</scope>
    <source>
        <strain evidence="2">KCTC 52298</strain>
    </source>
</reference>
<dbReference type="Proteomes" id="UP001597440">
    <property type="component" value="Unassembled WGS sequence"/>
</dbReference>
<gene>
    <name evidence="1" type="ORF">ACFSQW_18310</name>
</gene>
<dbReference type="EMBL" id="JBHULD010000018">
    <property type="protein sequence ID" value="MFD2556355.1"/>
    <property type="molecule type" value="Genomic_DNA"/>
</dbReference>